<dbReference type="EMBL" id="JAGKSB010000005">
    <property type="protein sequence ID" value="MBP3943084.1"/>
    <property type="molecule type" value="Genomic_DNA"/>
</dbReference>
<gene>
    <name evidence="2" type="ORF">J5U18_05835</name>
</gene>
<name>A0A8T4H8H9_9SPHI</name>
<organism evidence="2 3">
    <name type="scientific">Rhinopithecimicrobium faecis</name>
    <dbReference type="NCBI Taxonomy" id="2820698"/>
    <lineage>
        <taxon>Bacteria</taxon>
        <taxon>Pseudomonadati</taxon>
        <taxon>Bacteroidota</taxon>
        <taxon>Sphingobacteriia</taxon>
        <taxon>Sphingobacteriales</taxon>
        <taxon>Sphingobacteriaceae</taxon>
        <taxon>Rhinopithecimicrobium</taxon>
    </lineage>
</organism>
<dbReference type="RefSeq" id="WP_353546572.1">
    <property type="nucleotide sequence ID" value="NZ_JAGKSB010000005.1"/>
</dbReference>
<keyword evidence="3" id="KW-1185">Reference proteome</keyword>
<protein>
    <recommendedName>
        <fullName evidence="1">PylC N-terminal domain-containing protein</fullName>
    </recommendedName>
</protein>
<dbReference type="AlphaFoldDB" id="A0A8T4H8H9"/>
<reference evidence="2" key="1">
    <citation type="submission" date="2021-03" db="EMBL/GenBank/DDBJ databases">
        <authorList>
            <person name="Lu T."/>
            <person name="Wang Q."/>
            <person name="Han X."/>
        </authorList>
    </citation>
    <scope>NUCLEOTIDE SEQUENCE</scope>
    <source>
        <strain evidence="2">WQ 2009</strain>
    </source>
</reference>
<sequence>MKKNILLTFGTRAFAQRIAKMLTAEFNVFFASAEEIPTVLLAAGNYLKIPAGLLPTYAHELLKIALDKKIDYILPLGMHEIRTLADASILFEEYGIQVLSPHRDTLEDQVFLEEPMREIPTSLVSQGRDLLTGQQLTDATISGLVIASDEGAAYAVAVVATTK</sequence>
<proteinExistence type="predicted"/>
<dbReference type="Gene3D" id="3.40.50.20">
    <property type="match status" value="1"/>
</dbReference>
<evidence type="ECO:0000259" key="1">
    <source>
        <dbReference type="Pfam" id="PF21360"/>
    </source>
</evidence>
<dbReference type="Pfam" id="PF21360">
    <property type="entry name" value="PylC-like_N"/>
    <property type="match status" value="1"/>
</dbReference>
<comment type="caution">
    <text evidence="2">The sequence shown here is derived from an EMBL/GenBank/DDBJ whole genome shotgun (WGS) entry which is preliminary data.</text>
</comment>
<dbReference type="InterPro" id="IPR048764">
    <property type="entry name" value="PylC_N"/>
</dbReference>
<evidence type="ECO:0000313" key="3">
    <source>
        <dbReference type="Proteomes" id="UP000679691"/>
    </source>
</evidence>
<accession>A0A8T4H8H9</accession>
<feature type="domain" description="PylC N-terminal" evidence="1">
    <location>
        <begin position="6"/>
        <end position="99"/>
    </location>
</feature>
<dbReference type="Proteomes" id="UP000679691">
    <property type="component" value="Unassembled WGS sequence"/>
</dbReference>
<evidence type="ECO:0000313" key="2">
    <source>
        <dbReference type="EMBL" id="MBP3943084.1"/>
    </source>
</evidence>